<dbReference type="Pfam" id="PF00089">
    <property type="entry name" value="Trypsin"/>
    <property type="match status" value="1"/>
</dbReference>
<dbReference type="InterPro" id="IPR051487">
    <property type="entry name" value="Ser/Thr_Proteases_Immune/Dev"/>
</dbReference>
<keyword evidence="5" id="KW-1185">Reference proteome</keyword>
<comment type="similarity">
    <text evidence="2">Belongs to the peptidase S1 family. CLIP subfamily.</text>
</comment>
<evidence type="ECO:0000256" key="2">
    <source>
        <dbReference type="ARBA" id="ARBA00024195"/>
    </source>
</evidence>
<dbReference type="SMART" id="SM00020">
    <property type="entry name" value="Tryp_SPc"/>
    <property type="match status" value="1"/>
</dbReference>
<reference evidence="4 5" key="1">
    <citation type="submission" date="2024-05" db="EMBL/GenBank/DDBJ databases">
        <authorList>
            <person name="Wallberg A."/>
        </authorList>
    </citation>
    <scope>NUCLEOTIDE SEQUENCE [LARGE SCALE GENOMIC DNA]</scope>
</reference>
<name>A0AAV2RP75_MEGNR</name>
<evidence type="ECO:0000256" key="1">
    <source>
        <dbReference type="ARBA" id="ARBA00023157"/>
    </source>
</evidence>
<dbReference type="AlphaFoldDB" id="A0AAV2RP75"/>
<sequence length="320" mass="34692">GDSGGPLSHLNNKGLQTVIGLVAKGIPLCPEIPLLPGLYTNVVENLDWIQETIAQTSSCGIRELQPQNTNPLEAGIGEFPWMTRILKQDGGLVTYGALISSNWLLTRASSVRDRSSQSLKVRVGALHIDPALDQLDDEVPIDKIIIHPQYNVGSPFSTLHNDVALLHVAKSVNMVGLPHIGPVCLPSQGETFTGQRCWVTGWTREATGTSADGTSVLQKESLLIWEPLACDRQLRKHSDTPQNFTLDRSSSLCAGGEPGKNVCVGAGAPLVCEGSDGRYVLVGIGSWWLDREDTCIRSNNPYVYSYIPNLLDFIKQNTGI</sequence>
<dbReference type="InterPro" id="IPR001254">
    <property type="entry name" value="Trypsin_dom"/>
</dbReference>
<dbReference type="EMBL" id="CAXKWB010026331">
    <property type="protein sequence ID" value="CAL4129999.1"/>
    <property type="molecule type" value="Genomic_DNA"/>
</dbReference>
<dbReference type="GO" id="GO:0006508">
    <property type="term" value="P:proteolysis"/>
    <property type="evidence" value="ECO:0007669"/>
    <property type="project" value="InterPro"/>
</dbReference>
<dbReference type="GO" id="GO:0004252">
    <property type="term" value="F:serine-type endopeptidase activity"/>
    <property type="evidence" value="ECO:0007669"/>
    <property type="project" value="InterPro"/>
</dbReference>
<evidence type="ECO:0000259" key="3">
    <source>
        <dbReference type="PROSITE" id="PS50240"/>
    </source>
</evidence>
<proteinExistence type="inferred from homology"/>
<evidence type="ECO:0000313" key="4">
    <source>
        <dbReference type="EMBL" id="CAL4129999.1"/>
    </source>
</evidence>
<dbReference type="PANTHER" id="PTHR24256">
    <property type="entry name" value="TRYPTASE-RELATED"/>
    <property type="match status" value="1"/>
</dbReference>
<feature type="domain" description="Peptidase S1" evidence="3">
    <location>
        <begin position="53"/>
        <end position="319"/>
    </location>
</feature>
<feature type="non-terminal residue" evidence="4">
    <location>
        <position position="1"/>
    </location>
</feature>
<dbReference type="InterPro" id="IPR043504">
    <property type="entry name" value="Peptidase_S1_PA_chymotrypsin"/>
</dbReference>
<gene>
    <name evidence="4" type="ORF">MNOR_LOCUS26399</name>
</gene>
<protein>
    <recommendedName>
        <fullName evidence="3">Peptidase S1 domain-containing protein</fullName>
    </recommendedName>
</protein>
<dbReference type="CDD" id="cd00190">
    <property type="entry name" value="Tryp_SPc"/>
    <property type="match status" value="1"/>
</dbReference>
<dbReference type="Gene3D" id="2.40.10.10">
    <property type="entry name" value="Trypsin-like serine proteases"/>
    <property type="match status" value="2"/>
</dbReference>
<dbReference type="Proteomes" id="UP001497623">
    <property type="component" value="Unassembled WGS sequence"/>
</dbReference>
<dbReference type="PROSITE" id="PS50240">
    <property type="entry name" value="TRYPSIN_DOM"/>
    <property type="match status" value="1"/>
</dbReference>
<dbReference type="InterPro" id="IPR009003">
    <property type="entry name" value="Peptidase_S1_PA"/>
</dbReference>
<keyword evidence="1" id="KW-1015">Disulfide bond</keyword>
<dbReference type="SUPFAM" id="SSF50494">
    <property type="entry name" value="Trypsin-like serine proteases"/>
    <property type="match status" value="2"/>
</dbReference>
<accession>A0AAV2RP75</accession>
<organism evidence="4 5">
    <name type="scientific">Meganyctiphanes norvegica</name>
    <name type="common">Northern krill</name>
    <name type="synonym">Thysanopoda norvegica</name>
    <dbReference type="NCBI Taxonomy" id="48144"/>
    <lineage>
        <taxon>Eukaryota</taxon>
        <taxon>Metazoa</taxon>
        <taxon>Ecdysozoa</taxon>
        <taxon>Arthropoda</taxon>
        <taxon>Crustacea</taxon>
        <taxon>Multicrustacea</taxon>
        <taxon>Malacostraca</taxon>
        <taxon>Eumalacostraca</taxon>
        <taxon>Eucarida</taxon>
        <taxon>Euphausiacea</taxon>
        <taxon>Euphausiidae</taxon>
        <taxon>Meganyctiphanes</taxon>
    </lineage>
</organism>
<comment type="caution">
    <text evidence="4">The sequence shown here is derived from an EMBL/GenBank/DDBJ whole genome shotgun (WGS) entry which is preliminary data.</text>
</comment>
<evidence type="ECO:0000313" key="5">
    <source>
        <dbReference type="Proteomes" id="UP001497623"/>
    </source>
</evidence>